<keyword evidence="7" id="KW-0812">Transmembrane</keyword>
<evidence type="ECO:0000256" key="4">
    <source>
        <dbReference type="ARBA" id="ARBA00022737"/>
    </source>
</evidence>
<dbReference type="SUPFAM" id="SSF52058">
    <property type="entry name" value="L domain-like"/>
    <property type="match status" value="1"/>
</dbReference>
<dbReference type="Pfam" id="PF13306">
    <property type="entry name" value="LRR_5"/>
    <property type="match status" value="1"/>
</dbReference>
<dbReference type="InterPro" id="IPR032675">
    <property type="entry name" value="LRR_dom_sf"/>
</dbReference>
<evidence type="ECO:0000256" key="3">
    <source>
        <dbReference type="ARBA" id="ARBA00022729"/>
    </source>
</evidence>
<dbReference type="InterPro" id="IPR009459">
    <property type="entry name" value="MucBP_dom"/>
</dbReference>
<reference evidence="10" key="1">
    <citation type="submission" date="2019-03" db="EMBL/GenBank/DDBJ databases">
        <title>Weissella sp. 26KH-42 Genome sequencing.</title>
        <authorList>
            <person name="Heo J."/>
            <person name="Kim S.-J."/>
            <person name="Kim J.-S."/>
            <person name="Hong S.-B."/>
            <person name="Kwon S.-W."/>
        </authorList>
    </citation>
    <scope>NUCLEOTIDE SEQUENCE [LARGE SCALE GENOMIC DNA]</scope>
    <source>
        <strain evidence="10">26KH-42</strain>
    </source>
</reference>
<gene>
    <name evidence="9" type="ORF">EQG49_04170</name>
</gene>
<keyword evidence="2" id="KW-0964">Secreted</keyword>
<keyword evidence="7" id="KW-1133">Transmembrane helix</keyword>
<keyword evidence="7" id="KW-0472">Membrane</keyword>
<protein>
    <recommendedName>
        <fullName evidence="8">Gram-positive cocci surface proteins LPxTG domain-containing protein</fullName>
    </recommendedName>
</protein>
<evidence type="ECO:0000256" key="2">
    <source>
        <dbReference type="ARBA" id="ARBA00022525"/>
    </source>
</evidence>
<dbReference type="InterPro" id="IPR026906">
    <property type="entry name" value="LRR_5"/>
</dbReference>
<evidence type="ECO:0000313" key="9">
    <source>
        <dbReference type="EMBL" id="QBO35713.1"/>
    </source>
</evidence>
<feature type="region of interest" description="Disordered" evidence="6">
    <location>
        <begin position="535"/>
        <end position="615"/>
    </location>
</feature>
<evidence type="ECO:0000256" key="1">
    <source>
        <dbReference type="ARBA" id="ARBA00022512"/>
    </source>
</evidence>
<feature type="compositionally biased region" description="Low complexity" evidence="6">
    <location>
        <begin position="564"/>
        <end position="584"/>
    </location>
</feature>
<dbReference type="Proteomes" id="UP000292886">
    <property type="component" value="Chromosome"/>
</dbReference>
<dbReference type="InterPro" id="IPR053139">
    <property type="entry name" value="Surface_bspA-like"/>
</dbReference>
<dbReference type="Gene3D" id="3.10.20.320">
    <property type="entry name" value="Putative peptidoglycan bound protein (lpxtg motif)"/>
    <property type="match status" value="1"/>
</dbReference>
<accession>A0A4P6YSV7</accession>
<evidence type="ECO:0000259" key="8">
    <source>
        <dbReference type="PROSITE" id="PS50847"/>
    </source>
</evidence>
<evidence type="ECO:0000256" key="5">
    <source>
        <dbReference type="ARBA" id="ARBA00023088"/>
    </source>
</evidence>
<sequence length="655" mass="70348">MRKDNKRINKINGNGLPKRGKQLMYAGLTTMTLVGGLGATPLVLADTAAKTDSVASKQVKTDKKRVKAITTQAITAANKNAKTAAKKATRNGIAHTFVRSDFIIEQIKGRPTLVDFNYDNFDPDDNWDGNLTFSADFNDIQAIGDGAFQNIDALTNADLKTLPNLEILGKAVFSSSENLLNVDFDNLQKLTTIGSYAFSDTGIKSLNLINLDSFQIIGGDSFYNCPNLAEVNLINLKSLVVVGEDLFENVPSLATVNFINLPLLETLGGEWLDGNIIKTLKLIDLPNLKEWAAGFAWLPYAETIYVSNFSDDFGEDLQFFEDMNPGGVVIPVTADDIDLATMFVNQINSDCNFRTQATKWAIGGAVEYKYVDQNNNEIITDANGDAVVPYTSTGRVGDSYGAKLPQIAGYSAGQLIAGTANGTLTMGQQQVVFQFRSATPTFTVYTVDGDDNELAAPQEFSGFIGDYLTLRPYLIDGYNLKGLFGSVTDMTRAVGDYTWEQLDNKIIGSAIDYQDNAGRSYKFVYEETTPVVDTPVVTTPTTPAVPDPIPNVVPGTNIDTGANTATDKTPAKTTSTKKPVKAPTSLPVSGGAVKSTPKATPTATRTVTTTTTTTTNDDGILPKSGIVKNVVLPILGGTLLVGLVGIAMFGKKRKA</sequence>
<dbReference type="PANTHER" id="PTHR45661">
    <property type="entry name" value="SURFACE ANTIGEN"/>
    <property type="match status" value="1"/>
</dbReference>
<dbReference type="RefSeq" id="WP_133362792.1">
    <property type="nucleotide sequence ID" value="NZ_CP037940.1"/>
</dbReference>
<dbReference type="PROSITE" id="PS50847">
    <property type="entry name" value="GRAM_POS_ANCHORING"/>
    <property type="match status" value="1"/>
</dbReference>
<evidence type="ECO:0000256" key="6">
    <source>
        <dbReference type="SAM" id="MobiDB-lite"/>
    </source>
</evidence>
<dbReference type="PANTHER" id="PTHR45661:SF3">
    <property type="entry name" value="IG-LIKE DOMAIN-CONTAINING PROTEIN"/>
    <property type="match status" value="1"/>
</dbReference>
<dbReference type="Gene3D" id="3.80.10.10">
    <property type="entry name" value="Ribonuclease Inhibitor"/>
    <property type="match status" value="1"/>
</dbReference>
<keyword evidence="10" id="KW-1185">Reference proteome</keyword>
<dbReference type="KEGG" id="wei:EQG49_04170"/>
<keyword evidence="4" id="KW-0677">Repeat</keyword>
<feature type="transmembrane region" description="Helical" evidence="7">
    <location>
        <begin position="630"/>
        <end position="650"/>
    </location>
</feature>
<evidence type="ECO:0000256" key="7">
    <source>
        <dbReference type="SAM" id="Phobius"/>
    </source>
</evidence>
<keyword evidence="1" id="KW-0134">Cell wall</keyword>
<feature type="compositionally biased region" description="Low complexity" evidence="6">
    <location>
        <begin position="596"/>
        <end position="615"/>
    </location>
</feature>
<dbReference type="OrthoDB" id="2456723at2"/>
<name>A0A4P6YSV7_9LACO</name>
<proteinExistence type="predicted"/>
<organism evidence="9 10">
    <name type="scientific">Periweissella cryptocerci</name>
    <dbReference type="NCBI Taxonomy" id="2506420"/>
    <lineage>
        <taxon>Bacteria</taxon>
        <taxon>Bacillati</taxon>
        <taxon>Bacillota</taxon>
        <taxon>Bacilli</taxon>
        <taxon>Lactobacillales</taxon>
        <taxon>Lactobacillaceae</taxon>
        <taxon>Periweissella</taxon>
    </lineage>
</organism>
<keyword evidence="5" id="KW-0572">Peptidoglycan-anchor</keyword>
<keyword evidence="3" id="KW-0732">Signal</keyword>
<dbReference type="AlphaFoldDB" id="A0A4P6YSV7"/>
<dbReference type="InterPro" id="IPR019931">
    <property type="entry name" value="LPXTG_anchor"/>
</dbReference>
<evidence type="ECO:0000313" key="10">
    <source>
        <dbReference type="Proteomes" id="UP000292886"/>
    </source>
</evidence>
<dbReference type="Pfam" id="PF06458">
    <property type="entry name" value="MucBP"/>
    <property type="match status" value="2"/>
</dbReference>
<dbReference type="EMBL" id="CP037940">
    <property type="protein sequence ID" value="QBO35713.1"/>
    <property type="molecule type" value="Genomic_DNA"/>
</dbReference>
<feature type="domain" description="Gram-positive cocci surface proteins LPxTG" evidence="8">
    <location>
        <begin position="621"/>
        <end position="655"/>
    </location>
</feature>